<evidence type="ECO:0000256" key="3">
    <source>
        <dbReference type="ARBA" id="ARBA00004514"/>
    </source>
</evidence>
<evidence type="ECO:0000256" key="22">
    <source>
        <dbReference type="ARBA" id="ARBA00023289"/>
    </source>
</evidence>
<proteinExistence type="evidence at transcript level"/>
<evidence type="ECO:0000256" key="9">
    <source>
        <dbReference type="ARBA" id="ARBA00022448"/>
    </source>
</evidence>
<dbReference type="PROSITE" id="PS51419">
    <property type="entry name" value="RAB"/>
    <property type="match status" value="1"/>
</dbReference>
<dbReference type="GO" id="GO:0003925">
    <property type="term" value="F:G protein activity"/>
    <property type="evidence" value="ECO:0007669"/>
    <property type="project" value="UniProtKB-EC"/>
</dbReference>
<keyword evidence="13" id="KW-0547">Nucleotide-binding</keyword>
<dbReference type="PANTHER" id="PTHR47978">
    <property type="match status" value="1"/>
</dbReference>
<evidence type="ECO:0000256" key="6">
    <source>
        <dbReference type="ARBA" id="ARBA00004652"/>
    </source>
</evidence>
<evidence type="ECO:0000256" key="21">
    <source>
        <dbReference type="ARBA" id="ARBA00023288"/>
    </source>
</evidence>
<dbReference type="NCBIfam" id="TIGR00231">
    <property type="entry name" value="small_GTP"/>
    <property type="match status" value="1"/>
</dbReference>
<keyword evidence="11" id="KW-0597">Phosphoprotein</keyword>
<evidence type="ECO:0000256" key="26">
    <source>
        <dbReference type="ARBA" id="ARBA00093319"/>
    </source>
</evidence>
<evidence type="ECO:0000256" key="20">
    <source>
        <dbReference type="ARBA" id="ARBA00023212"/>
    </source>
</evidence>
<dbReference type="PROSITE" id="PS51421">
    <property type="entry name" value="RAS"/>
    <property type="match status" value="1"/>
</dbReference>
<sequence length="220" mass="25133">MASQKVDLKVVLLGKEYGGKTSLVERFLYSRFNSTIPYQNTIGAAFGAKSMTVQGKSVTLGLWDTAGSERYEAMSRIYYRGAKAAVVCFDLTDRSSWERAKFWVDEVRLHEPTCKVYLCGTKLDLVDEKNRPIDYYDTKDFAELANLKSFETSSKTGENIDELFNQIVSDYLDLQPATLNMKHENRGHHINKLTQNNLQVLVDQDIVKIEQKTQDDKCCF</sequence>
<evidence type="ECO:0000256" key="7">
    <source>
        <dbReference type="ARBA" id="ARBA00006270"/>
    </source>
</evidence>
<keyword evidence="10" id="KW-0963">Cytoplasm</keyword>
<reference evidence="28" key="1">
    <citation type="journal article" date="2013" name="Genome Biol. Evol.">
        <title>Punctuated emergences of genetic and phenotypic innovations in eumetazoan, bilaterian, euteleostome, and hominidae ancestors.</title>
        <authorList>
            <person name="Wenger Y."/>
            <person name="Galliot B."/>
        </authorList>
    </citation>
    <scope>NUCLEOTIDE SEQUENCE</scope>
    <source>
        <tissue evidence="28">Whole animals</tissue>
    </source>
</reference>
<dbReference type="PRINTS" id="PR00449">
    <property type="entry name" value="RASTRNSFRMNG"/>
</dbReference>
<evidence type="ECO:0000256" key="18">
    <source>
        <dbReference type="ARBA" id="ARBA00023134"/>
    </source>
</evidence>
<evidence type="ECO:0000256" key="5">
    <source>
        <dbReference type="ARBA" id="ARBA00004635"/>
    </source>
</evidence>
<keyword evidence="12" id="KW-0479">Metal-binding</keyword>
<evidence type="ECO:0000256" key="12">
    <source>
        <dbReference type="ARBA" id="ARBA00022723"/>
    </source>
</evidence>
<keyword evidence="19" id="KW-0472">Membrane</keyword>
<dbReference type="GO" id="GO:0015031">
    <property type="term" value="P:protein transport"/>
    <property type="evidence" value="ECO:0007669"/>
    <property type="project" value="UniProtKB-KW"/>
</dbReference>
<dbReference type="SMART" id="SM00176">
    <property type="entry name" value="RAN"/>
    <property type="match status" value="1"/>
</dbReference>
<keyword evidence="21" id="KW-0449">Lipoprotein</keyword>
<dbReference type="GO" id="GO:0046872">
    <property type="term" value="F:metal ion binding"/>
    <property type="evidence" value="ECO:0007669"/>
    <property type="project" value="UniProtKB-KW"/>
</dbReference>
<dbReference type="FunFam" id="3.40.50.300:FF:000799">
    <property type="entry name" value="ras-related protein Rab-24 isoform X1"/>
    <property type="match status" value="1"/>
</dbReference>
<dbReference type="SMART" id="SM00174">
    <property type="entry name" value="RHO"/>
    <property type="match status" value="1"/>
</dbReference>
<dbReference type="GeneID" id="100201995"/>
<evidence type="ECO:0000256" key="25">
    <source>
        <dbReference type="ARBA" id="ARBA00067822"/>
    </source>
</evidence>
<evidence type="ECO:0000256" key="2">
    <source>
        <dbReference type="ARBA" id="ARBA00004186"/>
    </source>
</evidence>
<comment type="similarity">
    <text evidence="7">Belongs to the small GTPase superfamily. Rab family.</text>
</comment>
<dbReference type="EC" id="3.6.5.2" evidence="8"/>
<evidence type="ECO:0000256" key="23">
    <source>
        <dbReference type="ARBA" id="ARBA00023329"/>
    </source>
</evidence>
<dbReference type="InterPro" id="IPR001806">
    <property type="entry name" value="Small_GTPase"/>
</dbReference>
<evidence type="ECO:0000313" key="28">
    <source>
        <dbReference type="EMBL" id="CDG68260.1"/>
    </source>
</evidence>
<dbReference type="GO" id="GO:0005829">
    <property type="term" value="C:cytosol"/>
    <property type="evidence" value="ECO:0007669"/>
    <property type="project" value="UniProtKB-SubCell"/>
</dbReference>
<comment type="cofactor">
    <cofactor evidence="1">
        <name>Mg(2+)</name>
        <dbReference type="ChEBI" id="CHEBI:18420"/>
    </cofactor>
</comment>
<evidence type="ECO:0000256" key="10">
    <source>
        <dbReference type="ARBA" id="ARBA00022490"/>
    </source>
</evidence>
<evidence type="ECO:0000256" key="16">
    <source>
        <dbReference type="ARBA" id="ARBA00022927"/>
    </source>
</evidence>
<comment type="subcellular location">
    <subcellularLocation>
        <location evidence="2">Cytoplasm</location>
        <location evidence="2">Cytoskeleton</location>
        <location evidence="2">Spindle</location>
    </subcellularLocation>
    <subcellularLocation>
        <location evidence="3">Cytoplasm</location>
        <location evidence="3">Cytosol</location>
    </subcellularLocation>
    <subcellularLocation>
        <location evidence="4">Cytoplasm</location>
        <location evidence="4">Perinuclear region</location>
    </subcellularLocation>
    <subcellularLocation>
        <location evidence="6">Cytoplasmic vesicle</location>
        <location evidence="6">Autophagosome membrane</location>
    </subcellularLocation>
    <subcellularLocation>
        <location evidence="5">Membrane</location>
        <topology evidence="5">Lipid-anchor</topology>
    </subcellularLocation>
</comment>
<evidence type="ECO:0000256" key="4">
    <source>
        <dbReference type="ARBA" id="ARBA00004556"/>
    </source>
</evidence>
<dbReference type="Pfam" id="PF00071">
    <property type="entry name" value="Ras"/>
    <property type="match status" value="1"/>
</dbReference>
<keyword evidence="23" id="KW-0968">Cytoplasmic vesicle</keyword>
<dbReference type="GO" id="GO:0000421">
    <property type="term" value="C:autophagosome membrane"/>
    <property type="evidence" value="ECO:0007669"/>
    <property type="project" value="UniProtKB-SubCell"/>
</dbReference>
<dbReference type="GO" id="GO:0031410">
    <property type="term" value="C:cytoplasmic vesicle"/>
    <property type="evidence" value="ECO:0007669"/>
    <property type="project" value="UniProtKB-KW"/>
</dbReference>
<comment type="catalytic activity">
    <reaction evidence="24">
        <text>GTP + H2O = GDP + phosphate + H(+)</text>
        <dbReference type="Rhea" id="RHEA:19669"/>
        <dbReference type="ChEBI" id="CHEBI:15377"/>
        <dbReference type="ChEBI" id="CHEBI:15378"/>
        <dbReference type="ChEBI" id="CHEBI:37565"/>
        <dbReference type="ChEBI" id="CHEBI:43474"/>
        <dbReference type="ChEBI" id="CHEBI:58189"/>
        <dbReference type="EC" id="3.6.5.2"/>
    </reaction>
    <physiologicalReaction direction="left-to-right" evidence="24">
        <dbReference type="Rhea" id="RHEA:19670"/>
    </physiologicalReaction>
</comment>
<keyword evidence="9" id="KW-0813">Transport</keyword>
<dbReference type="SMART" id="SM00173">
    <property type="entry name" value="RAS"/>
    <property type="match status" value="1"/>
</dbReference>
<comment type="function">
    <text evidence="26">The small GTPases Rab are key regulators of intracellular membrane trafficking, from the formation of transport vesicles to their fusion with membranes. Rabs cycle between an inactive GDP-bound form and an active GTP-bound form that is able to recruit to membranes different sets of downstream effectors directly responsible for vesicle formation, movement, tethering and fusion. RAB24 is an atypical RAB protein that presents low GTPase activity and thereby exists predominantly in the GTP-bound active state. RAB24 is required for the clearance of late autophagic vacuoles under basal conditions. It is not needed for starvation-induced autophagy. Involved in the modulation of meiotic apparatus assembly and meiotic progression during oocyte maturation, possibly through regulation of kinetochore-microtubule interaction.</text>
</comment>
<keyword evidence="16" id="KW-0653">Protein transport</keyword>
<evidence type="ECO:0000256" key="27">
    <source>
        <dbReference type="ARBA" id="ARBA00093500"/>
    </source>
</evidence>
<evidence type="ECO:0000256" key="14">
    <source>
        <dbReference type="ARBA" id="ARBA00022801"/>
    </source>
</evidence>
<comment type="subunit">
    <text evidence="27">Interacts with ZFYVE20. Does not interact with the GDP dissociation inhibitors ARHGDIA and ARHGDIB.</text>
</comment>
<dbReference type="GO" id="GO:0048471">
    <property type="term" value="C:perinuclear region of cytoplasm"/>
    <property type="evidence" value="ECO:0007669"/>
    <property type="project" value="UniProtKB-SubCell"/>
</dbReference>
<keyword evidence="17" id="KW-0072">Autophagy</keyword>
<evidence type="ECO:0000256" key="15">
    <source>
        <dbReference type="ARBA" id="ARBA00022842"/>
    </source>
</evidence>
<name>T2M8J9_HYDVU</name>
<dbReference type="OrthoDB" id="25896at2759"/>
<dbReference type="SUPFAM" id="SSF52540">
    <property type="entry name" value="P-loop containing nucleoside triphosphate hydrolases"/>
    <property type="match status" value="1"/>
</dbReference>
<organism evidence="28">
    <name type="scientific">Hydra vulgaris</name>
    <name type="common">Hydra</name>
    <name type="synonym">Hydra attenuata</name>
    <dbReference type="NCBI Taxonomy" id="6087"/>
    <lineage>
        <taxon>Eukaryota</taxon>
        <taxon>Metazoa</taxon>
        <taxon>Cnidaria</taxon>
        <taxon>Hydrozoa</taxon>
        <taxon>Hydroidolina</taxon>
        <taxon>Anthoathecata</taxon>
        <taxon>Aplanulata</taxon>
        <taxon>Hydridae</taxon>
        <taxon>Hydra</taxon>
    </lineage>
</organism>
<dbReference type="GO" id="GO:0005525">
    <property type="term" value="F:GTP binding"/>
    <property type="evidence" value="ECO:0007669"/>
    <property type="project" value="UniProtKB-KW"/>
</dbReference>
<dbReference type="InterPro" id="IPR027417">
    <property type="entry name" value="P-loop_NTPase"/>
</dbReference>
<keyword evidence="14" id="KW-0378">Hydrolase</keyword>
<evidence type="ECO:0000256" key="17">
    <source>
        <dbReference type="ARBA" id="ARBA00023006"/>
    </source>
</evidence>
<dbReference type="GO" id="GO:0006914">
    <property type="term" value="P:autophagy"/>
    <property type="evidence" value="ECO:0007669"/>
    <property type="project" value="UniProtKB-KW"/>
</dbReference>
<dbReference type="GO" id="GO:0005819">
    <property type="term" value="C:spindle"/>
    <property type="evidence" value="ECO:0007669"/>
    <property type="project" value="UniProtKB-SubCell"/>
</dbReference>
<evidence type="ECO:0000256" key="8">
    <source>
        <dbReference type="ARBA" id="ARBA00011984"/>
    </source>
</evidence>
<dbReference type="EMBL" id="HAAD01002028">
    <property type="protein sequence ID" value="CDG68260.1"/>
    <property type="molecule type" value="mRNA"/>
</dbReference>
<accession>T2M8J9</accession>
<dbReference type="Gene3D" id="3.40.50.300">
    <property type="entry name" value="P-loop containing nucleotide triphosphate hydrolases"/>
    <property type="match status" value="1"/>
</dbReference>
<evidence type="ECO:0000256" key="11">
    <source>
        <dbReference type="ARBA" id="ARBA00022553"/>
    </source>
</evidence>
<evidence type="ECO:0000256" key="24">
    <source>
        <dbReference type="ARBA" id="ARBA00047660"/>
    </source>
</evidence>
<dbReference type="SMART" id="SM00175">
    <property type="entry name" value="RAB"/>
    <property type="match status" value="1"/>
</dbReference>
<protein>
    <recommendedName>
        <fullName evidence="25">Ras-related protein Rab-24</fullName>
        <ecNumber evidence="8">3.6.5.2</ecNumber>
    </recommendedName>
</protein>
<dbReference type="InterPro" id="IPR005225">
    <property type="entry name" value="Small_GTP-bd"/>
</dbReference>
<evidence type="ECO:0000256" key="1">
    <source>
        <dbReference type="ARBA" id="ARBA00001946"/>
    </source>
</evidence>
<evidence type="ECO:0000256" key="19">
    <source>
        <dbReference type="ARBA" id="ARBA00023136"/>
    </source>
</evidence>
<keyword evidence="18" id="KW-0342">GTP-binding</keyword>
<dbReference type="AlphaFoldDB" id="T2M8J9"/>
<keyword evidence="22" id="KW-0636">Prenylation</keyword>
<keyword evidence="20" id="KW-0206">Cytoskeleton</keyword>
<gene>
    <name evidence="28" type="primary">RAB24</name>
</gene>
<evidence type="ECO:0000256" key="13">
    <source>
        <dbReference type="ARBA" id="ARBA00022741"/>
    </source>
</evidence>
<keyword evidence="15" id="KW-0460">Magnesium</keyword>